<evidence type="ECO:0000256" key="2">
    <source>
        <dbReference type="ARBA" id="ARBA00034247"/>
    </source>
</evidence>
<dbReference type="EMBL" id="WTYD01000003">
    <property type="protein sequence ID" value="MXO55054.1"/>
    <property type="molecule type" value="Genomic_DNA"/>
</dbReference>
<feature type="region of interest" description="Disordered" evidence="4">
    <location>
        <begin position="1"/>
        <end position="75"/>
    </location>
</feature>
<dbReference type="InterPro" id="IPR000160">
    <property type="entry name" value="GGDEF_dom"/>
</dbReference>
<dbReference type="CDD" id="cd01949">
    <property type="entry name" value="GGDEF"/>
    <property type="match status" value="1"/>
</dbReference>
<dbReference type="PANTHER" id="PTHR45138">
    <property type="entry name" value="REGULATORY COMPONENTS OF SENSORY TRANSDUCTION SYSTEM"/>
    <property type="match status" value="1"/>
</dbReference>
<evidence type="ECO:0000256" key="3">
    <source>
        <dbReference type="SAM" id="Coils"/>
    </source>
</evidence>
<evidence type="ECO:0000313" key="7">
    <source>
        <dbReference type="Proteomes" id="UP000430272"/>
    </source>
</evidence>
<name>A0A844Y9N8_9SPHN</name>
<accession>A0A844Y9N8</accession>
<dbReference type="InterPro" id="IPR050469">
    <property type="entry name" value="Diguanylate_Cyclase"/>
</dbReference>
<dbReference type="PROSITE" id="PS50887">
    <property type="entry name" value="GGDEF"/>
    <property type="match status" value="1"/>
</dbReference>
<organism evidence="6 7">
    <name type="scientific">Qipengyuania pelagi</name>
    <dbReference type="NCBI Taxonomy" id="994320"/>
    <lineage>
        <taxon>Bacteria</taxon>
        <taxon>Pseudomonadati</taxon>
        <taxon>Pseudomonadota</taxon>
        <taxon>Alphaproteobacteria</taxon>
        <taxon>Sphingomonadales</taxon>
        <taxon>Erythrobacteraceae</taxon>
        <taxon>Qipengyuania</taxon>
    </lineage>
</organism>
<dbReference type="SUPFAM" id="SSF55073">
    <property type="entry name" value="Nucleotide cyclase"/>
    <property type="match status" value="1"/>
</dbReference>
<dbReference type="RefSeq" id="WP_160661934.1">
    <property type="nucleotide sequence ID" value="NZ_BAABDV010000001.1"/>
</dbReference>
<evidence type="ECO:0000256" key="1">
    <source>
        <dbReference type="ARBA" id="ARBA00012528"/>
    </source>
</evidence>
<keyword evidence="3" id="KW-0175">Coiled coil</keyword>
<feature type="coiled-coil region" evidence="3">
    <location>
        <begin position="196"/>
        <end position="241"/>
    </location>
</feature>
<dbReference type="InterPro" id="IPR043128">
    <property type="entry name" value="Rev_trsase/Diguanyl_cyclase"/>
</dbReference>
<dbReference type="AlphaFoldDB" id="A0A844Y9N8"/>
<keyword evidence="7" id="KW-1185">Reference proteome</keyword>
<feature type="compositionally biased region" description="Basic and acidic residues" evidence="4">
    <location>
        <begin position="62"/>
        <end position="75"/>
    </location>
</feature>
<feature type="domain" description="GGDEF" evidence="5">
    <location>
        <begin position="281"/>
        <end position="416"/>
    </location>
</feature>
<dbReference type="Pfam" id="PF00990">
    <property type="entry name" value="GGDEF"/>
    <property type="match status" value="1"/>
</dbReference>
<dbReference type="OrthoDB" id="9812260at2"/>
<reference evidence="6 7" key="1">
    <citation type="submission" date="2019-12" db="EMBL/GenBank/DDBJ databases">
        <title>Genomic-based taxomic classification of the family Erythrobacteraceae.</title>
        <authorList>
            <person name="Xu L."/>
        </authorList>
    </citation>
    <scope>NUCLEOTIDE SEQUENCE [LARGE SCALE GENOMIC DNA]</scope>
    <source>
        <strain evidence="6 7">JCM 17468</strain>
    </source>
</reference>
<dbReference type="GO" id="GO:0052621">
    <property type="term" value="F:diguanylate cyclase activity"/>
    <property type="evidence" value="ECO:0007669"/>
    <property type="project" value="UniProtKB-EC"/>
</dbReference>
<dbReference type="InterPro" id="IPR029787">
    <property type="entry name" value="Nucleotide_cyclase"/>
</dbReference>
<dbReference type="EC" id="2.7.7.65" evidence="1"/>
<proteinExistence type="predicted"/>
<evidence type="ECO:0000256" key="4">
    <source>
        <dbReference type="SAM" id="MobiDB-lite"/>
    </source>
</evidence>
<dbReference type="NCBIfam" id="TIGR00254">
    <property type="entry name" value="GGDEF"/>
    <property type="match status" value="1"/>
</dbReference>
<comment type="catalytic activity">
    <reaction evidence="2">
        <text>2 GTP = 3',3'-c-di-GMP + 2 diphosphate</text>
        <dbReference type="Rhea" id="RHEA:24898"/>
        <dbReference type="ChEBI" id="CHEBI:33019"/>
        <dbReference type="ChEBI" id="CHEBI:37565"/>
        <dbReference type="ChEBI" id="CHEBI:58805"/>
        <dbReference type="EC" id="2.7.7.65"/>
    </reaction>
</comment>
<sequence length="419" mass="46484">MNHSGAIRRKSAVTVHDFLSSRDGEEGVASDSAGEECEAVASKVSRRSEKEPPVTELVDPEPAPKREQARERSAGEELMDNIGTFLLGNDLEITPANLVRAHGIFSGQHPDFASLTAEMEARGEPITQQWLDTLACETDSTEQDRADIDRLAASLQNSIEAFSSTARDARTAAADYREAMDDHAQQAERIDSGETAEELLSRVSDLTRAIRDQAQQAEEKMQRSEREAISLRRDLEEAQRVANIDHLTGLPNRRALDEMLERLWGEARDVDWDGSDASDREPVAVAFCDIDNFKPVNDIHGHDTGDRVLQMVARTLAQGAGEECQVVRYGGEEFVIIYRGFSLEDARDNLDAIRETLSKRPFINRTTRESLGMITFSGGIADLFAFPDRDSALRAADEALYRAKNEGRDRIELAIPPIS</sequence>
<dbReference type="GO" id="GO:0043709">
    <property type="term" value="P:cell adhesion involved in single-species biofilm formation"/>
    <property type="evidence" value="ECO:0007669"/>
    <property type="project" value="TreeGrafter"/>
</dbReference>
<dbReference type="SMART" id="SM00267">
    <property type="entry name" value="GGDEF"/>
    <property type="match status" value="1"/>
</dbReference>
<feature type="compositionally biased region" description="Basic residues" evidence="4">
    <location>
        <begin position="1"/>
        <end position="11"/>
    </location>
</feature>
<dbReference type="GO" id="GO:1902201">
    <property type="term" value="P:negative regulation of bacterial-type flagellum-dependent cell motility"/>
    <property type="evidence" value="ECO:0007669"/>
    <property type="project" value="TreeGrafter"/>
</dbReference>
<dbReference type="Gene3D" id="3.30.70.270">
    <property type="match status" value="1"/>
</dbReference>
<evidence type="ECO:0000313" key="6">
    <source>
        <dbReference type="EMBL" id="MXO55054.1"/>
    </source>
</evidence>
<dbReference type="Proteomes" id="UP000430272">
    <property type="component" value="Unassembled WGS sequence"/>
</dbReference>
<protein>
    <recommendedName>
        <fullName evidence="1">diguanylate cyclase</fullName>
        <ecNumber evidence="1">2.7.7.65</ecNumber>
    </recommendedName>
</protein>
<dbReference type="PANTHER" id="PTHR45138:SF9">
    <property type="entry name" value="DIGUANYLATE CYCLASE DGCM-RELATED"/>
    <property type="match status" value="1"/>
</dbReference>
<evidence type="ECO:0000259" key="5">
    <source>
        <dbReference type="PROSITE" id="PS50887"/>
    </source>
</evidence>
<comment type="caution">
    <text evidence="6">The sequence shown here is derived from an EMBL/GenBank/DDBJ whole genome shotgun (WGS) entry which is preliminary data.</text>
</comment>
<dbReference type="GO" id="GO:0005886">
    <property type="term" value="C:plasma membrane"/>
    <property type="evidence" value="ECO:0007669"/>
    <property type="project" value="TreeGrafter"/>
</dbReference>
<gene>
    <name evidence="6" type="ORF">GRI47_13685</name>
</gene>